<evidence type="ECO:0000313" key="2">
    <source>
        <dbReference type="EMBL" id="KKO47116.1"/>
    </source>
</evidence>
<keyword evidence="2" id="KW-0808">Transferase</keyword>
<dbReference type="PANTHER" id="PTHR33525">
    <property type="match status" value="1"/>
</dbReference>
<dbReference type="EMBL" id="LAHO01000001">
    <property type="protein sequence ID" value="KKO47116.1"/>
    <property type="molecule type" value="Genomic_DNA"/>
</dbReference>
<dbReference type="AlphaFoldDB" id="A0A0M2V941"/>
<name>A0A0M2V941_9GAMM</name>
<organism evidence="2 3">
    <name type="scientific">Arsukibacterium ikkense</name>
    <dbReference type="NCBI Taxonomy" id="336831"/>
    <lineage>
        <taxon>Bacteria</taxon>
        <taxon>Pseudomonadati</taxon>
        <taxon>Pseudomonadota</taxon>
        <taxon>Gammaproteobacteria</taxon>
        <taxon>Chromatiales</taxon>
        <taxon>Chromatiaceae</taxon>
        <taxon>Arsukibacterium</taxon>
    </lineage>
</organism>
<dbReference type="Proteomes" id="UP000034228">
    <property type="component" value="Unassembled WGS sequence"/>
</dbReference>
<keyword evidence="3" id="KW-1185">Reference proteome</keyword>
<accession>A0A0M2V941</accession>
<dbReference type="OrthoDB" id="598113at2"/>
<dbReference type="STRING" id="336831.WG68_00200"/>
<dbReference type="PATRIC" id="fig|336831.14.peg.2243"/>
<comment type="caution">
    <text evidence="2">The sequence shown here is derived from an EMBL/GenBank/DDBJ whole genome shotgun (WGS) entry which is preliminary data.</text>
</comment>
<protein>
    <submittedName>
        <fullName evidence="2">Histidine kinase</fullName>
    </submittedName>
</protein>
<dbReference type="SUPFAM" id="SSF109604">
    <property type="entry name" value="HD-domain/PDEase-like"/>
    <property type="match status" value="1"/>
</dbReference>
<feature type="domain" description="HDOD" evidence="1">
    <location>
        <begin position="22"/>
        <end position="215"/>
    </location>
</feature>
<reference evidence="2 3" key="1">
    <citation type="submission" date="2015-03" db="EMBL/GenBank/DDBJ databases">
        <title>Draft genome sequences of two protease-producing strains of Arsukibacterium isolated from two cold and alkaline environments.</title>
        <authorList>
            <person name="Lylloff J.E."/>
            <person name="Skov L.B."/>
            <person name="Jepsen M."/>
            <person name="Hallin P.F."/>
            <person name="Sorensen S.J."/>
            <person name="Stougaard P."/>
            <person name="Glaring M.A."/>
        </authorList>
    </citation>
    <scope>NUCLEOTIDE SEQUENCE [LARGE SCALE GENOMIC DNA]</scope>
    <source>
        <strain evidence="2 3">GCM72</strain>
    </source>
</reference>
<dbReference type="InterPro" id="IPR013976">
    <property type="entry name" value="HDOD"/>
</dbReference>
<keyword evidence="2" id="KW-0418">Kinase</keyword>
<gene>
    <name evidence="2" type="ORF">WG68_00200</name>
</gene>
<dbReference type="GO" id="GO:0016301">
    <property type="term" value="F:kinase activity"/>
    <property type="evidence" value="ECO:0007669"/>
    <property type="project" value="UniProtKB-KW"/>
</dbReference>
<evidence type="ECO:0000313" key="3">
    <source>
        <dbReference type="Proteomes" id="UP000034228"/>
    </source>
</evidence>
<sequence length="278" mass="31352">MSAQRALLIILDEKIRADRLVLPTLPDIALRVRERADDPQISLQQMAEVISQDPALSARMIKVANSAFMGRSIQVNSLNQAVTRIGLSQIKNISIAMAMEQLFVSQHQQVQQQLDRLWRDSVQTASVAVACLQFYKARYSQCKLSSDVMALAALVHNIGALPVLIEAERHPEVFGHPAFMQTLIDKIAAVIGLKIMQSWGFAAEFMPVVKHWRLAQSEPEASYTDFIRLAALSRGYYRPEQAQPLLADYVARDLIPVPEFMQQHDIAQRYQDVRALFN</sequence>
<dbReference type="InterPro" id="IPR052340">
    <property type="entry name" value="RNase_Y/CdgJ"/>
</dbReference>
<dbReference type="PANTHER" id="PTHR33525:SF3">
    <property type="entry name" value="RIBONUCLEASE Y"/>
    <property type="match status" value="1"/>
</dbReference>
<dbReference type="Pfam" id="PF08668">
    <property type="entry name" value="HDOD"/>
    <property type="match status" value="1"/>
</dbReference>
<dbReference type="Gene3D" id="1.10.3210.10">
    <property type="entry name" value="Hypothetical protein af1432"/>
    <property type="match status" value="1"/>
</dbReference>
<dbReference type="RefSeq" id="WP_046555646.1">
    <property type="nucleotide sequence ID" value="NZ_LAHO01000001.1"/>
</dbReference>
<evidence type="ECO:0000259" key="1">
    <source>
        <dbReference type="PROSITE" id="PS51833"/>
    </source>
</evidence>
<dbReference type="PROSITE" id="PS51833">
    <property type="entry name" value="HDOD"/>
    <property type="match status" value="1"/>
</dbReference>
<proteinExistence type="predicted"/>